<evidence type="ECO:0000313" key="2">
    <source>
        <dbReference type="Proteomes" id="UP000765509"/>
    </source>
</evidence>
<dbReference type="Proteomes" id="UP000765509">
    <property type="component" value="Unassembled WGS sequence"/>
</dbReference>
<sequence length="74" mass="8119">MSNTVSYRITFKFEDALKDGLLAIIPVLSTTTSTLGHPTSSWSEPEPWACCLGIALINTPYYTPNPNPNTLAEF</sequence>
<name>A0A9Q3EHL1_9BASI</name>
<gene>
    <name evidence="1" type="ORF">O181_059907</name>
</gene>
<comment type="caution">
    <text evidence="1">The sequence shown here is derived from an EMBL/GenBank/DDBJ whole genome shotgun (WGS) entry which is preliminary data.</text>
</comment>
<reference evidence="1" key="1">
    <citation type="submission" date="2021-03" db="EMBL/GenBank/DDBJ databases">
        <title>Draft genome sequence of rust myrtle Austropuccinia psidii MF-1, a brazilian biotype.</title>
        <authorList>
            <person name="Quecine M.C."/>
            <person name="Pachon D.M.R."/>
            <person name="Bonatelli M.L."/>
            <person name="Correr F.H."/>
            <person name="Franceschini L.M."/>
            <person name="Leite T.F."/>
            <person name="Margarido G.R.A."/>
            <person name="Almeida C.A."/>
            <person name="Ferrarezi J.A."/>
            <person name="Labate C.A."/>
        </authorList>
    </citation>
    <scope>NUCLEOTIDE SEQUENCE</scope>
    <source>
        <strain evidence="1">MF-1</strain>
    </source>
</reference>
<evidence type="ECO:0000313" key="1">
    <source>
        <dbReference type="EMBL" id="MBW0520192.1"/>
    </source>
</evidence>
<keyword evidence="2" id="KW-1185">Reference proteome</keyword>
<dbReference type="EMBL" id="AVOT02027899">
    <property type="protein sequence ID" value="MBW0520192.1"/>
    <property type="molecule type" value="Genomic_DNA"/>
</dbReference>
<protein>
    <submittedName>
        <fullName evidence="1">Uncharacterized protein</fullName>
    </submittedName>
</protein>
<dbReference type="AlphaFoldDB" id="A0A9Q3EHL1"/>
<organism evidence="1 2">
    <name type="scientific">Austropuccinia psidii MF-1</name>
    <dbReference type="NCBI Taxonomy" id="1389203"/>
    <lineage>
        <taxon>Eukaryota</taxon>
        <taxon>Fungi</taxon>
        <taxon>Dikarya</taxon>
        <taxon>Basidiomycota</taxon>
        <taxon>Pucciniomycotina</taxon>
        <taxon>Pucciniomycetes</taxon>
        <taxon>Pucciniales</taxon>
        <taxon>Sphaerophragmiaceae</taxon>
        <taxon>Austropuccinia</taxon>
    </lineage>
</organism>
<accession>A0A9Q3EHL1</accession>
<proteinExistence type="predicted"/>